<keyword evidence="2" id="KW-1133">Transmembrane helix</keyword>
<evidence type="ECO:0000256" key="3">
    <source>
        <dbReference type="SAM" id="SignalP"/>
    </source>
</evidence>
<feature type="compositionally biased region" description="Polar residues" evidence="1">
    <location>
        <begin position="32"/>
        <end position="50"/>
    </location>
</feature>
<dbReference type="EMBL" id="CDMZ01003851">
    <property type="protein sequence ID" value="CEM47814.1"/>
    <property type="molecule type" value="Genomic_DNA"/>
</dbReference>
<keyword evidence="2" id="KW-0472">Membrane</keyword>
<dbReference type="VEuPathDB" id="CryptoDB:Cvel_8521"/>
<feature type="chain" id="PRO_5005191838" evidence="3">
    <location>
        <begin position="22"/>
        <end position="126"/>
    </location>
</feature>
<evidence type="ECO:0000256" key="2">
    <source>
        <dbReference type="SAM" id="Phobius"/>
    </source>
</evidence>
<protein>
    <submittedName>
        <fullName evidence="4">Uncharacterized protein</fullName>
    </submittedName>
</protein>
<feature type="signal peptide" evidence="3">
    <location>
        <begin position="1"/>
        <end position="21"/>
    </location>
</feature>
<sequence length="126" mass="12158">MVCPFCLTAAVGAGVSTLAGGAAVRGAGETDAGSTATSGSQQPLSSRSTQGGRGLKSRRVRLFRGAATAGVPAALAVASLVVIFLPVAGVLKAGVGVGAAVGSLAWLLFRRHTLAERAEAAAGGGV</sequence>
<keyword evidence="2" id="KW-0812">Transmembrane</keyword>
<proteinExistence type="predicted"/>
<gene>
    <name evidence="4" type="ORF">Cvel_8521</name>
</gene>
<dbReference type="AlphaFoldDB" id="A0A0G4HTW2"/>
<reference evidence="4" key="1">
    <citation type="submission" date="2014-11" db="EMBL/GenBank/DDBJ databases">
        <authorList>
            <person name="Otto D Thomas"/>
            <person name="Naeem Raeece"/>
        </authorList>
    </citation>
    <scope>NUCLEOTIDE SEQUENCE</scope>
</reference>
<evidence type="ECO:0000313" key="4">
    <source>
        <dbReference type="EMBL" id="CEM47814.1"/>
    </source>
</evidence>
<feature type="transmembrane region" description="Helical" evidence="2">
    <location>
        <begin position="90"/>
        <end position="109"/>
    </location>
</feature>
<feature type="transmembrane region" description="Helical" evidence="2">
    <location>
        <begin position="62"/>
        <end position="84"/>
    </location>
</feature>
<accession>A0A0G4HTW2</accession>
<name>A0A0G4HTW2_9ALVE</name>
<feature type="region of interest" description="Disordered" evidence="1">
    <location>
        <begin position="29"/>
        <end position="55"/>
    </location>
</feature>
<keyword evidence="3" id="KW-0732">Signal</keyword>
<evidence type="ECO:0000256" key="1">
    <source>
        <dbReference type="SAM" id="MobiDB-lite"/>
    </source>
</evidence>
<organism evidence="4">
    <name type="scientific">Chromera velia CCMP2878</name>
    <dbReference type="NCBI Taxonomy" id="1169474"/>
    <lineage>
        <taxon>Eukaryota</taxon>
        <taxon>Sar</taxon>
        <taxon>Alveolata</taxon>
        <taxon>Colpodellida</taxon>
        <taxon>Chromeraceae</taxon>
        <taxon>Chromera</taxon>
    </lineage>
</organism>